<evidence type="ECO:0000313" key="3">
    <source>
        <dbReference type="Proteomes" id="UP001283361"/>
    </source>
</evidence>
<reference evidence="2" key="1">
    <citation type="journal article" date="2023" name="G3 (Bethesda)">
        <title>A reference genome for the long-term kleptoplast-retaining sea slug Elysia crispata morphotype clarki.</title>
        <authorList>
            <person name="Eastman K.E."/>
            <person name="Pendleton A.L."/>
            <person name="Shaikh M.A."/>
            <person name="Suttiyut T."/>
            <person name="Ogas R."/>
            <person name="Tomko P."/>
            <person name="Gavelis G."/>
            <person name="Widhalm J.R."/>
            <person name="Wisecaver J.H."/>
        </authorList>
    </citation>
    <scope>NUCLEOTIDE SEQUENCE</scope>
    <source>
        <strain evidence="2">ECLA1</strain>
    </source>
</reference>
<gene>
    <name evidence="2" type="ORF">RRG08_023355</name>
</gene>
<comment type="caution">
    <text evidence="2">The sequence shown here is derived from an EMBL/GenBank/DDBJ whole genome shotgun (WGS) entry which is preliminary data.</text>
</comment>
<dbReference type="AlphaFoldDB" id="A0AAE1EDI5"/>
<feature type="region of interest" description="Disordered" evidence="1">
    <location>
        <begin position="1"/>
        <end position="53"/>
    </location>
</feature>
<feature type="compositionally biased region" description="Low complexity" evidence="1">
    <location>
        <begin position="28"/>
        <end position="38"/>
    </location>
</feature>
<protein>
    <submittedName>
        <fullName evidence="2">Uncharacterized protein</fullName>
    </submittedName>
</protein>
<dbReference type="EMBL" id="JAWDGP010000113">
    <property type="protein sequence ID" value="KAK3803639.1"/>
    <property type="molecule type" value="Genomic_DNA"/>
</dbReference>
<dbReference type="Proteomes" id="UP001283361">
    <property type="component" value="Unassembled WGS sequence"/>
</dbReference>
<evidence type="ECO:0000256" key="1">
    <source>
        <dbReference type="SAM" id="MobiDB-lite"/>
    </source>
</evidence>
<name>A0AAE1EDI5_9GAST</name>
<keyword evidence="3" id="KW-1185">Reference proteome</keyword>
<accession>A0AAE1EDI5</accession>
<sequence>MDTAENPGGHCDGHRSRPILAKSGILPSSSGDTDSQSSHTVCTHQPPPITISSTQVPLVTQTLEDMSLVSGCSMQTKAFQMKLLTSSCHHGDLKQSVRHLHSQGARVSS</sequence>
<organism evidence="2 3">
    <name type="scientific">Elysia crispata</name>
    <name type="common">lettuce slug</name>
    <dbReference type="NCBI Taxonomy" id="231223"/>
    <lineage>
        <taxon>Eukaryota</taxon>
        <taxon>Metazoa</taxon>
        <taxon>Spiralia</taxon>
        <taxon>Lophotrochozoa</taxon>
        <taxon>Mollusca</taxon>
        <taxon>Gastropoda</taxon>
        <taxon>Heterobranchia</taxon>
        <taxon>Euthyneura</taxon>
        <taxon>Panpulmonata</taxon>
        <taxon>Sacoglossa</taxon>
        <taxon>Placobranchoidea</taxon>
        <taxon>Plakobranchidae</taxon>
        <taxon>Elysia</taxon>
    </lineage>
</organism>
<evidence type="ECO:0000313" key="2">
    <source>
        <dbReference type="EMBL" id="KAK3803639.1"/>
    </source>
</evidence>
<proteinExistence type="predicted"/>